<evidence type="ECO:0000313" key="8">
    <source>
        <dbReference type="Proteomes" id="UP001283212"/>
    </source>
</evidence>
<dbReference type="GO" id="GO:0005886">
    <property type="term" value="C:plasma membrane"/>
    <property type="evidence" value="ECO:0007669"/>
    <property type="project" value="UniProtKB-SubCell"/>
</dbReference>
<reference evidence="7 8" key="1">
    <citation type="submission" date="2023-06" db="EMBL/GenBank/DDBJ databases">
        <title>Genome sequence of Methancorpusculaceae sp. Cs1.</title>
        <authorList>
            <person name="Protasov E."/>
            <person name="Platt K."/>
            <person name="Poehlein A."/>
            <person name="Daniel R."/>
            <person name="Brune A."/>
        </authorList>
    </citation>
    <scope>NUCLEOTIDE SEQUENCE [LARGE SCALE GENOMIC DNA]</scope>
    <source>
        <strain evidence="7 8">Cs1</strain>
    </source>
</reference>
<dbReference type="PANTHER" id="PTHR34584:SF1">
    <property type="entry name" value="NA(+)_H(+) ANTIPORTER SUBUNIT E1"/>
    <property type="match status" value="1"/>
</dbReference>
<evidence type="ECO:0008006" key="9">
    <source>
        <dbReference type="Google" id="ProtNLM"/>
    </source>
</evidence>
<keyword evidence="8" id="KW-1185">Reference proteome</keyword>
<protein>
    <recommendedName>
        <fullName evidence="9">Cation:proton antiporter</fullName>
    </recommendedName>
</protein>
<dbReference type="PANTHER" id="PTHR34584">
    <property type="entry name" value="NA(+)/H(+) ANTIPORTER SUBUNIT E1"/>
    <property type="match status" value="1"/>
</dbReference>
<dbReference type="Proteomes" id="UP001283212">
    <property type="component" value="Unassembled WGS sequence"/>
</dbReference>
<dbReference type="AlphaFoldDB" id="A0AAE4MGI6"/>
<evidence type="ECO:0000256" key="4">
    <source>
        <dbReference type="ARBA" id="ARBA00022989"/>
    </source>
</evidence>
<keyword evidence="4 6" id="KW-1133">Transmembrane helix</keyword>
<keyword evidence="2" id="KW-1003">Cell membrane</keyword>
<feature type="transmembrane region" description="Helical" evidence="6">
    <location>
        <begin position="72"/>
        <end position="96"/>
    </location>
</feature>
<comment type="subcellular location">
    <subcellularLocation>
        <location evidence="1">Cell membrane</location>
        <topology evidence="1">Multi-pass membrane protein</topology>
    </subcellularLocation>
</comment>
<evidence type="ECO:0000256" key="1">
    <source>
        <dbReference type="ARBA" id="ARBA00004651"/>
    </source>
</evidence>
<dbReference type="Pfam" id="PF01899">
    <property type="entry name" value="MNHE"/>
    <property type="match status" value="1"/>
</dbReference>
<evidence type="ECO:0000313" key="7">
    <source>
        <dbReference type="EMBL" id="MDV0443532.1"/>
    </source>
</evidence>
<keyword evidence="3 6" id="KW-0812">Transmembrane</keyword>
<evidence type="ECO:0000256" key="3">
    <source>
        <dbReference type="ARBA" id="ARBA00022692"/>
    </source>
</evidence>
<name>A0AAE4MGI6_9EURY</name>
<evidence type="ECO:0000256" key="2">
    <source>
        <dbReference type="ARBA" id="ARBA00022475"/>
    </source>
</evidence>
<dbReference type="GO" id="GO:0008324">
    <property type="term" value="F:monoatomic cation transmembrane transporter activity"/>
    <property type="evidence" value="ECO:0007669"/>
    <property type="project" value="InterPro"/>
</dbReference>
<comment type="caution">
    <text evidence="7">The sequence shown here is derived from an EMBL/GenBank/DDBJ whole genome shotgun (WGS) entry which is preliminary data.</text>
</comment>
<keyword evidence="5 6" id="KW-0472">Membrane</keyword>
<proteinExistence type="predicted"/>
<feature type="transmembrane region" description="Helical" evidence="6">
    <location>
        <begin position="7"/>
        <end position="28"/>
    </location>
</feature>
<dbReference type="EMBL" id="JAWDKB010000003">
    <property type="protein sequence ID" value="MDV0443532.1"/>
    <property type="molecule type" value="Genomic_DNA"/>
</dbReference>
<accession>A0AAE4MGI6</accession>
<evidence type="ECO:0000256" key="6">
    <source>
        <dbReference type="SAM" id="Phobius"/>
    </source>
</evidence>
<dbReference type="InterPro" id="IPR002758">
    <property type="entry name" value="Cation_antiport_E"/>
</dbReference>
<sequence length="181" mass="19997">MTKKSIIPFISATIAAFIIYLVLSVGSAGPTNSILLWSVPELVIGLILSIITGLLCLKLWQGKRYAMANPLRWLLLAVYIIPFVIELIIANLTVAWKIITLRNIRPGIVKLTPGLSTDAGALLLSTSITFQPGTATVDVNEETRELYIHCLDIGDDAKETREPGKIFAKLDLVKWIRRITE</sequence>
<feature type="transmembrane region" description="Helical" evidence="6">
    <location>
        <begin position="34"/>
        <end position="60"/>
    </location>
</feature>
<dbReference type="RefSeq" id="WP_338096057.1">
    <property type="nucleotide sequence ID" value="NZ_JAWDKB010000003.1"/>
</dbReference>
<evidence type="ECO:0000256" key="5">
    <source>
        <dbReference type="ARBA" id="ARBA00023136"/>
    </source>
</evidence>
<dbReference type="PIRSF" id="PIRSF019239">
    <property type="entry name" value="MrpE"/>
    <property type="match status" value="1"/>
</dbReference>
<gene>
    <name evidence="7" type="ORF">McpCs1_09100</name>
</gene>
<organism evidence="7 8">
    <name type="scientific">Methanorbis rubei</name>
    <dbReference type="NCBI Taxonomy" id="3028300"/>
    <lineage>
        <taxon>Archaea</taxon>
        <taxon>Methanobacteriati</taxon>
        <taxon>Methanobacteriota</taxon>
        <taxon>Stenosarchaea group</taxon>
        <taxon>Methanomicrobia</taxon>
        <taxon>Methanomicrobiales</taxon>
        <taxon>Methanocorpusculaceae</taxon>
        <taxon>Methanorbis</taxon>
    </lineage>
</organism>